<sequence>MEEFWADPYFNKIILTIIAVLTKLFFGFIFKTEKDYQGILILAYYILPIVIIVWLNLDPNIENSKLTTTIICINIGLIIFNYLQQNITDTNKMLGQLANTEYDKVEKVKQINAVQVEKMKAINENQKYILSEISKINDRIIGHFKDRAE</sequence>
<comment type="caution">
    <text evidence="2">The sequence shown here is derived from an EMBL/GenBank/DDBJ whole genome shotgun (WGS) entry which is preliminary data.</text>
</comment>
<accession>A0A176T3C2</accession>
<evidence type="ECO:0000256" key="1">
    <source>
        <dbReference type="SAM" id="Phobius"/>
    </source>
</evidence>
<dbReference type="EMBL" id="LVWE01000060">
    <property type="protein sequence ID" value="OAD42378.1"/>
    <property type="molecule type" value="Genomic_DNA"/>
</dbReference>
<keyword evidence="3" id="KW-1185">Reference proteome</keyword>
<reference evidence="2 3" key="1">
    <citation type="submission" date="2016-02" db="EMBL/GenBank/DDBJ databases">
        <title>Draft genome sequence of Polaribacter atrinae KACC17473.</title>
        <authorList>
            <person name="Shin S.-K."/>
            <person name="Yi H."/>
        </authorList>
    </citation>
    <scope>NUCLEOTIDE SEQUENCE [LARGE SCALE GENOMIC DNA]</scope>
    <source>
        <strain evidence="2 3">KACC 17473</strain>
    </source>
</reference>
<dbReference type="OrthoDB" id="9931382at2"/>
<protein>
    <submittedName>
        <fullName evidence="2">Uncharacterized protein</fullName>
    </submittedName>
</protein>
<keyword evidence="1" id="KW-0812">Transmembrane</keyword>
<dbReference type="Proteomes" id="UP000076923">
    <property type="component" value="Unassembled WGS sequence"/>
</dbReference>
<dbReference type="AlphaFoldDB" id="A0A176T3C2"/>
<evidence type="ECO:0000313" key="2">
    <source>
        <dbReference type="EMBL" id="OAD42378.1"/>
    </source>
</evidence>
<evidence type="ECO:0000313" key="3">
    <source>
        <dbReference type="Proteomes" id="UP000076923"/>
    </source>
</evidence>
<feature type="transmembrane region" description="Helical" evidence="1">
    <location>
        <begin position="63"/>
        <end position="83"/>
    </location>
</feature>
<organism evidence="2 3">
    <name type="scientific">Polaribacter atrinae</name>
    <dbReference type="NCBI Taxonomy" id="1333662"/>
    <lineage>
        <taxon>Bacteria</taxon>
        <taxon>Pseudomonadati</taxon>
        <taxon>Bacteroidota</taxon>
        <taxon>Flavobacteriia</taxon>
        <taxon>Flavobacteriales</taxon>
        <taxon>Flavobacteriaceae</taxon>
    </lineage>
</organism>
<name>A0A176T3C2_9FLAO</name>
<keyword evidence="1" id="KW-0472">Membrane</keyword>
<feature type="transmembrane region" description="Helical" evidence="1">
    <location>
        <begin position="39"/>
        <end position="57"/>
    </location>
</feature>
<keyword evidence="1" id="KW-1133">Transmembrane helix</keyword>
<dbReference type="RefSeq" id="WP_068451915.1">
    <property type="nucleotide sequence ID" value="NZ_CP150660.1"/>
</dbReference>
<feature type="transmembrane region" description="Helical" evidence="1">
    <location>
        <begin position="12"/>
        <end position="30"/>
    </location>
</feature>
<proteinExistence type="predicted"/>
<dbReference type="STRING" id="1333662.LPB303_14870"/>
<gene>
    <name evidence="2" type="ORF">LPB303_14870</name>
</gene>